<evidence type="ECO:0000313" key="1">
    <source>
        <dbReference type="EMBL" id="SDB83664.1"/>
    </source>
</evidence>
<keyword evidence="2" id="KW-1185">Reference proteome</keyword>
<dbReference type="Proteomes" id="UP000242317">
    <property type="component" value="Unassembled WGS sequence"/>
</dbReference>
<accession>A0A1G6GP02</accession>
<sequence>MVQADYNLHHFASLNKISSDLIQTQQLDLTTRLSNQDQPPNTANLIAQTMAIIHTIYGTALA</sequence>
<organism evidence="1 2">
    <name type="scientific">Acinetobacter marinus</name>
    <dbReference type="NCBI Taxonomy" id="281375"/>
    <lineage>
        <taxon>Bacteria</taxon>
        <taxon>Pseudomonadati</taxon>
        <taxon>Pseudomonadota</taxon>
        <taxon>Gammaproteobacteria</taxon>
        <taxon>Moraxellales</taxon>
        <taxon>Moraxellaceae</taxon>
        <taxon>Acinetobacter</taxon>
    </lineage>
</organism>
<dbReference type="AlphaFoldDB" id="A0A1G6GP02"/>
<reference evidence="2" key="1">
    <citation type="submission" date="2016-09" db="EMBL/GenBank/DDBJ databases">
        <authorList>
            <person name="Varghese N."/>
            <person name="Submissions S."/>
        </authorList>
    </citation>
    <scope>NUCLEOTIDE SEQUENCE [LARGE SCALE GENOMIC DNA]</scope>
    <source>
        <strain evidence="2">ANC 3699</strain>
    </source>
</reference>
<dbReference type="EMBL" id="FMYK01000001">
    <property type="protein sequence ID" value="SDB83664.1"/>
    <property type="molecule type" value="Genomic_DNA"/>
</dbReference>
<proteinExistence type="predicted"/>
<gene>
    <name evidence="1" type="ORF">SAMN05421749_101220</name>
</gene>
<name>A0A1G6GP02_9GAMM</name>
<evidence type="ECO:0000313" key="2">
    <source>
        <dbReference type="Proteomes" id="UP000242317"/>
    </source>
</evidence>
<protein>
    <submittedName>
        <fullName evidence="1">Uncharacterized protein</fullName>
    </submittedName>
</protein>